<dbReference type="EMBL" id="FRCS01000001">
    <property type="protein sequence ID" value="SHM28546.1"/>
    <property type="molecule type" value="Genomic_DNA"/>
</dbReference>
<dbReference type="AlphaFoldDB" id="A0A1M7HJ79"/>
<dbReference type="STRING" id="134849.SAMN05443668_101206"/>
<name>A0A1M7HJ79_9ACTN</name>
<dbReference type="Proteomes" id="UP000184440">
    <property type="component" value="Unassembled WGS sequence"/>
</dbReference>
<reference evidence="2 3" key="1">
    <citation type="submission" date="2016-11" db="EMBL/GenBank/DDBJ databases">
        <authorList>
            <person name="Jaros S."/>
            <person name="Januszkiewicz K."/>
            <person name="Wedrychowicz H."/>
        </authorList>
    </citation>
    <scope>NUCLEOTIDE SEQUENCE [LARGE SCALE GENOMIC DNA]</scope>
    <source>
        <strain evidence="2 3">DSM 46144</strain>
    </source>
</reference>
<protein>
    <submittedName>
        <fullName evidence="2">Uncharacterized protein</fullName>
    </submittedName>
</protein>
<evidence type="ECO:0000256" key="1">
    <source>
        <dbReference type="SAM" id="MobiDB-lite"/>
    </source>
</evidence>
<sequence>MAFRQLPTPAKPISTPAPERKTKRRTAQQTAAKRPCD</sequence>
<feature type="region of interest" description="Disordered" evidence="1">
    <location>
        <begin position="1"/>
        <end position="37"/>
    </location>
</feature>
<organism evidence="2 3">
    <name type="scientific">Cryptosporangium aurantiacum</name>
    <dbReference type="NCBI Taxonomy" id="134849"/>
    <lineage>
        <taxon>Bacteria</taxon>
        <taxon>Bacillati</taxon>
        <taxon>Actinomycetota</taxon>
        <taxon>Actinomycetes</taxon>
        <taxon>Cryptosporangiales</taxon>
        <taxon>Cryptosporangiaceae</taxon>
        <taxon>Cryptosporangium</taxon>
    </lineage>
</organism>
<accession>A0A1M7HJ79</accession>
<proteinExistence type="predicted"/>
<keyword evidence="3" id="KW-1185">Reference proteome</keyword>
<gene>
    <name evidence="2" type="ORF">SAMN05443668_101206</name>
</gene>
<evidence type="ECO:0000313" key="2">
    <source>
        <dbReference type="EMBL" id="SHM28546.1"/>
    </source>
</evidence>
<evidence type="ECO:0000313" key="3">
    <source>
        <dbReference type="Proteomes" id="UP000184440"/>
    </source>
</evidence>